<dbReference type="GO" id="GO:1990961">
    <property type="term" value="P:xenobiotic detoxification by transmembrane export across the plasma membrane"/>
    <property type="evidence" value="ECO:0007669"/>
    <property type="project" value="InterPro"/>
</dbReference>
<feature type="transmembrane region" description="Helical" evidence="8">
    <location>
        <begin position="309"/>
        <end position="328"/>
    </location>
</feature>
<feature type="transmembrane region" description="Helical" evidence="8">
    <location>
        <begin position="246"/>
        <end position="266"/>
    </location>
</feature>
<keyword evidence="11" id="KW-1185">Reference proteome</keyword>
<dbReference type="CDD" id="cd17320">
    <property type="entry name" value="MFS_MdfA_MDR_like"/>
    <property type="match status" value="1"/>
</dbReference>
<name>A0A1G6KDY4_9PROT</name>
<feature type="transmembrane region" description="Helical" evidence="8">
    <location>
        <begin position="212"/>
        <end position="231"/>
    </location>
</feature>
<dbReference type="NCBIfam" id="TIGR00710">
    <property type="entry name" value="efflux_Bcr_CflA"/>
    <property type="match status" value="1"/>
</dbReference>
<reference evidence="10 11" key="1">
    <citation type="submission" date="2016-10" db="EMBL/GenBank/DDBJ databases">
        <authorList>
            <person name="de Groot N.N."/>
        </authorList>
    </citation>
    <scope>NUCLEOTIDE SEQUENCE [LARGE SCALE GENOMIC DNA]</scope>
    <source>
        <strain evidence="10 11">CPCC 100156</strain>
    </source>
</reference>
<dbReference type="InterPro" id="IPR020846">
    <property type="entry name" value="MFS_dom"/>
</dbReference>
<dbReference type="PANTHER" id="PTHR23502:SF132">
    <property type="entry name" value="POLYAMINE TRANSPORTER 2-RELATED"/>
    <property type="match status" value="1"/>
</dbReference>
<evidence type="ECO:0000256" key="8">
    <source>
        <dbReference type="RuleBase" id="RU365088"/>
    </source>
</evidence>
<dbReference type="GO" id="GO:0042910">
    <property type="term" value="F:xenobiotic transmembrane transporter activity"/>
    <property type="evidence" value="ECO:0007669"/>
    <property type="project" value="InterPro"/>
</dbReference>
<dbReference type="SUPFAM" id="SSF103473">
    <property type="entry name" value="MFS general substrate transporter"/>
    <property type="match status" value="1"/>
</dbReference>
<dbReference type="Proteomes" id="UP000198925">
    <property type="component" value="Unassembled WGS sequence"/>
</dbReference>
<dbReference type="PROSITE" id="PS50850">
    <property type="entry name" value="MFS"/>
    <property type="match status" value="1"/>
</dbReference>
<dbReference type="InterPro" id="IPR036259">
    <property type="entry name" value="MFS_trans_sf"/>
</dbReference>
<evidence type="ECO:0000256" key="1">
    <source>
        <dbReference type="ARBA" id="ARBA00004651"/>
    </source>
</evidence>
<feature type="transmembrane region" description="Helical" evidence="8">
    <location>
        <begin position="132"/>
        <end position="157"/>
    </location>
</feature>
<feature type="transmembrane region" description="Helical" evidence="8">
    <location>
        <begin position="340"/>
        <end position="360"/>
    </location>
</feature>
<keyword evidence="3 8" id="KW-0813">Transport</keyword>
<dbReference type="PANTHER" id="PTHR23502">
    <property type="entry name" value="MAJOR FACILITATOR SUPERFAMILY"/>
    <property type="match status" value="1"/>
</dbReference>
<accession>A0A1G6KDY4</accession>
<comment type="subcellular location">
    <subcellularLocation>
        <location evidence="8">Cell inner membrane</location>
        <topology evidence="8">Multi-pass membrane protein</topology>
    </subcellularLocation>
    <subcellularLocation>
        <location evidence="1">Cell membrane</location>
        <topology evidence="1">Multi-pass membrane protein</topology>
    </subcellularLocation>
</comment>
<dbReference type="InterPro" id="IPR011701">
    <property type="entry name" value="MFS"/>
</dbReference>
<keyword evidence="4" id="KW-1003">Cell membrane</keyword>
<proteinExistence type="inferred from homology"/>
<dbReference type="EMBL" id="FMZX01000001">
    <property type="protein sequence ID" value="SDC29154.1"/>
    <property type="molecule type" value="Genomic_DNA"/>
</dbReference>
<dbReference type="STRING" id="938405.SAMN02927895_00675"/>
<evidence type="ECO:0000313" key="10">
    <source>
        <dbReference type="EMBL" id="SDC29154.1"/>
    </source>
</evidence>
<evidence type="ECO:0000256" key="5">
    <source>
        <dbReference type="ARBA" id="ARBA00022692"/>
    </source>
</evidence>
<dbReference type="GO" id="GO:0005886">
    <property type="term" value="C:plasma membrane"/>
    <property type="evidence" value="ECO:0007669"/>
    <property type="project" value="UniProtKB-SubCell"/>
</dbReference>
<evidence type="ECO:0000256" key="7">
    <source>
        <dbReference type="ARBA" id="ARBA00023136"/>
    </source>
</evidence>
<dbReference type="RefSeq" id="WP_090660101.1">
    <property type="nucleotide sequence ID" value="NZ_FMZX01000001.1"/>
</dbReference>
<keyword evidence="8" id="KW-0997">Cell inner membrane</keyword>
<feature type="domain" description="Major facilitator superfamily (MFS) profile" evidence="9">
    <location>
        <begin position="8"/>
        <end position="388"/>
    </location>
</feature>
<feature type="transmembrane region" description="Helical" evidence="8">
    <location>
        <begin position="75"/>
        <end position="93"/>
    </location>
</feature>
<evidence type="ECO:0000256" key="3">
    <source>
        <dbReference type="ARBA" id="ARBA00022448"/>
    </source>
</evidence>
<evidence type="ECO:0000256" key="6">
    <source>
        <dbReference type="ARBA" id="ARBA00022989"/>
    </source>
</evidence>
<dbReference type="InterPro" id="IPR004812">
    <property type="entry name" value="Efflux_drug-R_Bcr/CmlA"/>
</dbReference>
<keyword evidence="6 8" id="KW-1133">Transmembrane helix</keyword>
<dbReference type="FunFam" id="1.20.1720.10:FF:000005">
    <property type="entry name" value="Bcr/CflA family efflux transporter"/>
    <property type="match status" value="1"/>
</dbReference>
<keyword evidence="7 8" id="KW-0472">Membrane</keyword>
<gene>
    <name evidence="10" type="ORF">SAMN04487779_1001485</name>
</gene>
<dbReference type="Gene3D" id="1.20.1720.10">
    <property type="entry name" value="Multidrug resistance protein D"/>
    <property type="match status" value="1"/>
</dbReference>
<protein>
    <recommendedName>
        <fullName evidence="8">Bcr/CflA family efflux transporter</fullName>
    </recommendedName>
</protein>
<feature type="transmembrane region" description="Helical" evidence="8">
    <location>
        <begin position="366"/>
        <end position="386"/>
    </location>
</feature>
<organism evidence="10 11">
    <name type="scientific">Belnapia rosea</name>
    <dbReference type="NCBI Taxonomy" id="938405"/>
    <lineage>
        <taxon>Bacteria</taxon>
        <taxon>Pseudomonadati</taxon>
        <taxon>Pseudomonadota</taxon>
        <taxon>Alphaproteobacteria</taxon>
        <taxon>Acetobacterales</taxon>
        <taxon>Roseomonadaceae</taxon>
        <taxon>Belnapia</taxon>
    </lineage>
</organism>
<comment type="similarity">
    <text evidence="2 8">Belongs to the major facilitator superfamily. Bcr/CmlA family.</text>
</comment>
<feature type="transmembrane region" description="Helical" evidence="8">
    <location>
        <begin position="278"/>
        <end position="297"/>
    </location>
</feature>
<feature type="transmembrane region" description="Helical" evidence="8">
    <location>
        <begin position="44"/>
        <end position="63"/>
    </location>
</feature>
<keyword evidence="5 8" id="KW-0812">Transmembrane</keyword>
<feature type="transmembrane region" description="Helical" evidence="8">
    <location>
        <begin position="99"/>
        <end position="120"/>
    </location>
</feature>
<comment type="caution">
    <text evidence="8">Lacks conserved residue(s) required for the propagation of feature annotation.</text>
</comment>
<evidence type="ECO:0000259" key="9">
    <source>
        <dbReference type="PROSITE" id="PS50850"/>
    </source>
</evidence>
<dbReference type="Pfam" id="PF07690">
    <property type="entry name" value="MFS_1"/>
    <property type="match status" value="1"/>
</dbReference>
<feature type="transmembrane region" description="Helical" evidence="8">
    <location>
        <begin position="163"/>
        <end position="183"/>
    </location>
</feature>
<evidence type="ECO:0000256" key="2">
    <source>
        <dbReference type="ARBA" id="ARBA00006236"/>
    </source>
</evidence>
<evidence type="ECO:0000313" key="11">
    <source>
        <dbReference type="Proteomes" id="UP000198925"/>
    </source>
</evidence>
<dbReference type="AlphaFoldDB" id="A0A1G6KDY4"/>
<sequence>MPPVSAFLVLILAAMSAFGPLATDMYLPAFPAIAAGLRTDAATVQKTLAAFFAGMAIAQLAFGPLSDRFGRRPPLLAGLGIFVLGSIGCALTGDAGWLSVWRFVQGLGGCAGMVTARAILRDVTEGTATIRLMSRLMLVVTLAPILAPSIGGLLLGWGGWRAIFWALVAYGLGLALVVTLTLPETLAPERRRREGLVGIVTVYARMLGNRRFMGLVLSGVLPMGGLFAYIAGSPFVFMELHGVAPAHYGLVFGANALGIMGVSQLNAMLSQRHPPERVLLWGLLAMAGAGVVLAALSGSGSFLGVALPLFVYVASIGMVMPIAAALAMASQGRAAGSASALIGTLQFSGGALAGALVGALHNGTAVPMAAVMAIGGIGGLLSRLLLVR</sequence>
<evidence type="ECO:0000256" key="4">
    <source>
        <dbReference type="ARBA" id="ARBA00022475"/>
    </source>
</evidence>